<feature type="chain" id="PRO_5012731833" description="Lipoprotein" evidence="1">
    <location>
        <begin position="23"/>
        <end position="176"/>
    </location>
</feature>
<evidence type="ECO:0000313" key="2">
    <source>
        <dbReference type="EMBL" id="OQD42546.1"/>
    </source>
</evidence>
<dbReference type="Proteomes" id="UP000191680">
    <property type="component" value="Unassembled WGS sequence"/>
</dbReference>
<reference evidence="2 3" key="1">
    <citation type="submission" date="2016-12" db="EMBL/GenBank/DDBJ databases">
        <authorList>
            <person name="Song W.-J."/>
            <person name="Kurnit D.M."/>
        </authorList>
    </citation>
    <scope>NUCLEOTIDE SEQUENCE [LARGE SCALE GENOMIC DNA]</scope>
    <source>
        <strain evidence="2 3">HSG9</strain>
    </source>
</reference>
<dbReference type="PROSITE" id="PS51257">
    <property type="entry name" value="PROKAR_LIPOPROTEIN"/>
    <property type="match status" value="1"/>
</dbReference>
<dbReference type="EMBL" id="MTBC01000006">
    <property type="protein sequence ID" value="OQD42546.1"/>
    <property type="molecule type" value="Genomic_DNA"/>
</dbReference>
<keyword evidence="3" id="KW-1185">Reference proteome</keyword>
<evidence type="ECO:0000313" key="3">
    <source>
        <dbReference type="Proteomes" id="UP000191680"/>
    </source>
</evidence>
<evidence type="ECO:0008006" key="4">
    <source>
        <dbReference type="Google" id="ProtNLM"/>
    </source>
</evidence>
<dbReference type="RefSeq" id="WP_080319228.1">
    <property type="nucleotide sequence ID" value="NZ_MTBC01000006.1"/>
</dbReference>
<organism evidence="2 3">
    <name type="scientific">Croceivirga radicis</name>
    <dbReference type="NCBI Taxonomy" id="1929488"/>
    <lineage>
        <taxon>Bacteria</taxon>
        <taxon>Pseudomonadati</taxon>
        <taxon>Bacteroidota</taxon>
        <taxon>Flavobacteriia</taxon>
        <taxon>Flavobacteriales</taxon>
        <taxon>Flavobacteriaceae</taxon>
        <taxon>Croceivirga</taxon>
    </lineage>
</organism>
<sequence>MKNFFSLIFIGVLVTACNFTSAENYFDRAALNSNKLVGFGSNDLIRFIELKETNNLFIVKGNQVKPTTKVEEYIKGYIIPDIETNIETIRTLKATEETKEMIVKSLEVFEYAKNTYSKEYIAIAKMIDNNESADAINLELIKLDSLKVPRFDVLHSELWALALPYAEANNIEVIIH</sequence>
<keyword evidence="1" id="KW-0732">Signal</keyword>
<feature type="signal peptide" evidence="1">
    <location>
        <begin position="1"/>
        <end position="22"/>
    </location>
</feature>
<gene>
    <name evidence="2" type="ORF">BUL40_10520</name>
</gene>
<evidence type="ECO:0000256" key="1">
    <source>
        <dbReference type="SAM" id="SignalP"/>
    </source>
</evidence>
<comment type="caution">
    <text evidence="2">The sequence shown here is derived from an EMBL/GenBank/DDBJ whole genome shotgun (WGS) entry which is preliminary data.</text>
</comment>
<proteinExistence type="predicted"/>
<dbReference type="AlphaFoldDB" id="A0A1V6LRG0"/>
<accession>A0A1V6LRG0</accession>
<name>A0A1V6LRG0_9FLAO</name>
<dbReference type="OrthoDB" id="1191109at2"/>
<protein>
    <recommendedName>
        <fullName evidence="4">Lipoprotein</fullName>
    </recommendedName>
</protein>